<dbReference type="Proteomes" id="UP000278962">
    <property type="component" value="Unassembled WGS sequence"/>
</dbReference>
<gene>
    <name evidence="1" type="ORF">C8N24_1756</name>
</gene>
<protein>
    <submittedName>
        <fullName evidence="1">Uncharacterized protein</fullName>
    </submittedName>
</protein>
<name>A0A660LGN3_9ACTN</name>
<evidence type="ECO:0000313" key="1">
    <source>
        <dbReference type="EMBL" id="RKQ91921.1"/>
    </source>
</evidence>
<dbReference type="EMBL" id="RBIL01000001">
    <property type="protein sequence ID" value="RKQ91921.1"/>
    <property type="molecule type" value="Genomic_DNA"/>
</dbReference>
<reference evidence="1 2" key="1">
    <citation type="submission" date="2018-10" db="EMBL/GenBank/DDBJ databases">
        <title>Genomic Encyclopedia of Archaeal and Bacterial Type Strains, Phase II (KMG-II): from individual species to whole genera.</title>
        <authorList>
            <person name="Goeker M."/>
        </authorList>
    </citation>
    <scope>NUCLEOTIDE SEQUENCE [LARGE SCALE GENOMIC DNA]</scope>
    <source>
        <strain evidence="1 2">DSM 14954</strain>
    </source>
</reference>
<evidence type="ECO:0000313" key="2">
    <source>
        <dbReference type="Proteomes" id="UP000278962"/>
    </source>
</evidence>
<keyword evidence="2" id="KW-1185">Reference proteome</keyword>
<comment type="caution">
    <text evidence="1">The sequence shown here is derived from an EMBL/GenBank/DDBJ whole genome shotgun (WGS) entry which is preliminary data.</text>
</comment>
<accession>A0A660LGN3</accession>
<sequence length="255" mass="29252">MPSEHSIPWSRRCRVALSGDELRLGAPVPTPDVEPSNPLTIPGSEITAGIKAAAALRRLLRKPPPGAVLRLRVSRRDEIRQHIKGEPEVLVVNAKKWDAEGKPDNRIFARGASDWFKAEVKGAHDAGFEWFSAVEYVRIRHGKAYRVDDPSSPGARKVVVVGRLRYETITFIDWAPDPGSGSPRFYVAYNWRHEPYADTLLYEESGYEDHLYPLDGVKYVGYPRAQRVAWRFRSARYAIEQRRRDRQERDRRYEG</sequence>
<organism evidence="1 2">
    <name type="scientific">Solirubrobacter pauli</name>
    <dbReference type="NCBI Taxonomy" id="166793"/>
    <lineage>
        <taxon>Bacteria</taxon>
        <taxon>Bacillati</taxon>
        <taxon>Actinomycetota</taxon>
        <taxon>Thermoleophilia</taxon>
        <taxon>Solirubrobacterales</taxon>
        <taxon>Solirubrobacteraceae</taxon>
        <taxon>Solirubrobacter</taxon>
    </lineage>
</organism>
<dbReference type="AlphaFoldDB" id="A0A660LGN3"/>
<proteinExistence type="predicted"/>